<dbReference type="AlphaFoldDB" id="A0A224X182"/>
<reference evidence="14" key="1">
    <citation type="submission" date="2017-08" db="EMBL/GenBank/DDBJ databases">
        <title>Draft genome sequence of Lactococcus sp. strain Rs-Y01, isolated from the gut of the lower termite Reticulitermes speratus.</title>
        <authorList>
            <person name="Ohkuma M."/>
            <person name="Yuki M."/>
        </authorList>
    </citation>
    <scope>NUCLEOTIDE SEQUENCE [LARGE SCALE GENOMIC DNA]</scope>
    <source>
        <strain evidence="14">Rs-Y01</strain>
    </source>
</reference>
<dbReference type="Pfam" id="PF03313">
    <property type="entry name" value="SDH_alpha"/>
    <property type="match status" value="1"/>
</dbReference>
<dbReference type="RefSeq" id="WP_094783753.1">
    <property type="nucleotide sequence ID" value="NZ_BEDT01000001.1"/>
</dbReference>
<keyword evidence="4 11" id="KW-0312">Gluconeogenesis</keyword>
<protein>
    <recommendedName>
        <fullName evidence="11">L-serine dehydratase</fullName>
        <ecNumber evidence="11">4.3.1.17</ecNumber>
    </recommendedName>
</protein>
<keyword evidence="7 11" id="KW-0408">Iron</keyword>
<dbReference type="InterPro" id="IPR051318">
    <property type="entry name" value="Fe-S_L-Ser"/>
</dbReference>
<dbReference type="EMBL" id="BEDT01000001">
    <property type="protein sequence ID" value="GAX46676.1"/>
    <property type="molecule type" value="Genomic_DNA"/>
</dbReference>
<dbReference type="PANTHER" id="PTHR30182">
    <property type="entry name" value="L-SERINE DEHYDRATASE"/>
    <property type="match status" value="1"/>
</dbReference>
<comment type="pathway">
    <text evidence="2">Carbohydrate biosynthesis; gluconeogenesis.</text>
</comment>
<comment type="cofactor">
    <cofactor evidence="1 11">
        <name>[4Fe-4S] cluster</name>
        <dbReference type="ChEBI" id="CHEBI:49883"/>
    </cofactor>
</comment>
<dbReference type="GO" id="GO:0003941">
    <property type="term" value="F:L-serine ammonia-lyase activity"/>
    <property type="evidence" value="ECO:0007669"/>
    <property type="project" value="UniProtKB-UniRule"/>
</dbReference>
<evidence type="ECO:0000256" key="2">
    <source>
        <dbReference type="ARBA" id="ARBA00004742"/>
    </source>
</evidence>
<dbReference type="GO" id="GO:0046872">
    <property type="term" value="F:metal ion binding"/>
    <property type="evidence" value="ECO:0007669"/>
    <property type="project" value="UniProtKB-KW"/>
</dbReference>
<dbReference type="InterPro" id="IPR004642">
    <property type="entry name" value="Ser_deHydtase_asu"/>
</dbReference>
<evidence type="ECO:0000256" key="1">
    <source>
        <dbReference type="ARBA" id="ARBA00001966"/>
    </source>
</evidence>
<dbReference type="GO" id="GO:0006094">
    <property type="term" value="P:gluconeogenesis"/>
    <property type="evidence" value="ECO:0007669"/>
    <property type="project" value="UniProtKB-KW"/>
</dbReference>
<evidence type="ECO:0000256" key="3">
    <source>
        <dbReference type="ARBA" id="ARBA00008636"/>
    </source>
</evidence>
<dbReference type="NCBIfam" id="TIGR00718">
    <property type="entry name" value="sda_alpha"/>
    <property type="match status" value="1"/>
</dbReference>
<dbReference type="OrthoDB" id="9805537at2"/>
<comment type="catalytic activity">
    <reaction evidence="10 11">
        <text>L-serine = pyruvate + NH4(+)</text>
        <dbReference type="Rhea" id="RHEA:19169"/>
        <dbReference type="ChEBI" id="CHEBI:15361"/>
        <dbReference type="ChEBI" id="CHEBI:28938"/>
        <dbReference type="ChEBI" id="CHEBI:33384"/>
        <dbReference type="EC" id="4.3.1.17"/>
    </reaction>
</comment>
<comment type="similarity">
    <text evidence="3 11">Belongs to the iron-sulfur dependent L-serine dehydratase family.</text>
</comment>
<dbReference type="GO" id="GO:0051539">
    <property type="term" value="F:4 iron, 4 sulfur cluster binding"/>
    <property type="evidence" value="ECO:0007669"/>
    <property type="project" value="UniProtKB-UniRule"/>
</dbReference>
<dbReference type="InterPro" id="IPR005130">
    <property type="entry name" value="Ser_deHydtase-like_asu"/>
</dbReference>
<keyword evidence="9 11" id="KW-0456">Lyase</keyword>
<name>A0A224X182_9LACT</name>
<gene>
    <name evidence="13" type="ORF">RsY01_255</name>
</gene>
<proteinExistence type="inferred from homology"/>
<accession>A0A224X182</accession>
<evidence type="ECO:0000256" key="10">
    <source>
        <dbReference type="ARBA" id="ARBA00049406"/>
    </source>
</evidence>
<keyword evidence="14" id="KW-1185">Reference proteome</keyword>
<dbReference type="PANTHER" id="PTHR30182:SF1">
    <property type="entry name" value="L-SERINE DEHYDRATASE 1"/>
    <property type="match status" value="1"/>
</dbReference>
<evidence type="ECO:0000256" key="6">
    <source>
        <dbReference type="ARBA" id="ARBA00022723"/>
    </source>
</evidence>
<keyword evidence="6 11" id="KW-0479">Metal-binding</keyword>
<evidence type="ECO:0000259" key="12">
    <source>
        <dbReference type="Pfam" id="PF03313"/>
    </source>
</evidence>
<evidence type="ECO:0000313" key="14">
    <source>
        <dbReference type="Proteomes" id="UP000218689"/>
    </source>
</evidence>
<evidence type="ECO:0000256" key="9">
    <source>
        <dbReference type="ARBA" id="ARBA00023239"/>
    </source>
</evidence>
<evidence type="ECO:0000256" key="7">
    <source>
        <dbReference type="ARBA" id="ARBA00023004"/>
    </source>
</evidence>
<evidence type="ECO:0000256" key="5">
    <source>
        <dbReference type="ARBA" id="ARBA00022485"/>
    </source>
</evidence>
<evidence type="ECO:0000313" key="13">
    <source>
        <dbReference type="EMBL" id="GAX46676.1"/>
    </source>
</evidence>
<feature type="domain" description="Serine dehydratase-like alpha subunit" evidence="12">
    <location>
        <begin position="19"/>
        <end position="275"/>
    </location>
</feature>
<dbReference type="EC" id="4.3.1.17" evidence="11"/>
<comment type="caution">
    <text evidence="13">The sequence shown here is derived from an EMBL/GenBank/DDBJ whole genome shotgun (WGS) entry which is preliminary data.</text>
</comment>
<organism evidence="13 14">
    <name type="scientific">Pseudolactococcus reticulitermitis</name>
    <dbReference type="NCBI Taxonomy" id="2025039"/>
    <lineage>
        <taxon>Bacteria</taxon>
        <taxon>Bacillati</taxon>
        <taxon>Bacillota</taxon>
        <taxon>Bacilli</taxon>
        <taxon>Lactobacillales</taxon>
        <taxon>Streptococcaceae</taxon>
        <taxon>Pseudolactococcus</taxon>
    </lineage>
</organism>
<sequence length="289" mass="29485">MFYTIAALVTQAEQEFEGSISELMMATEIETSGRTRAEILALMQENLKVMLASIDNGMTDKTSRTGLTGGDALKLDTYLKSGRTLSDTTVLTAARNAMAVNESNAQMGLVCATPTAGSAGCVPAVLATAIDKLGLSQAQQLDFLFTAGAFGLVIANNASISGAEGGCQAEVGSAAAMASAALVMAAGGTPHQASHACAFVIKNLLGLICDPVAGLVEVPCVKRNALGASFALVAADMALAGIQSKIPTDEVIQAMYQVGQAMPSAFRETAEGGLAATPTGKRLKAEIFG</sequence>
<evidence type="ECO:0000256" key="4">
    <source>
        <dbReference type="ARBA" id="ARBA00022432"/>
    </source>
</evidence>
<evidence type="ECO:0000256" key="11">
    <source>
        <dbReference type="RuleBase" id="RU366059"/>
    </source>
</evidence>
<keyword evidence="8 11" id="KW-0411">Iron-sulfur</keyword>
<evidence type="ECO:0000256" key="8">
    <source>
        <dbReference type="ARBA" id="ARBA00023014"/>
    </source>
</evidence>
<keyword evidence="5 11" id="KW-0004">4Fe-4S</keyword>
<dbReference type="Proteomes" id="UP000218689">
    <property type="component" value="Unassembled WGS sequence"/>
</dbReference>